<proteinExistence type="predicted"/>
<protein>
    <submittedName>
        <fullName evidence="2">Uncharacterized protein</fullName>
    </submittedName>
</protein>
<dbReference type="AlphaFoldDB" id="A0AAV5RYJ7"/>
<evidence type="ECO:0000256" key="1">
    <source>
        <dbReference type="SAM" id="MobiDB-lite"/>
    </source>
</evidence>
<feature type="region of interest" description="Disordered" evidence="1">
    <location>
        <begin position="1"/>
        <end position="35"/>
    </location>
</feature>
<keyword evidence="3" id="KW-1185">Reference proteome</keyword>
<evidence type="ECO:0000313" key="2">
    <source>
        <dbReference type="EMBL" id="GMM56495.1"/>
    </source>
</evidence>
<dbReference type="EMBL" id="BTGD01000008">
    <property type="protein sequence ID" value="GMM56495.1"/>
    <property type="molecule type" value="Genomic_DNA"/>
</dbReference>
<feature type="compositionally biased region" description="Low complexity" evidence="1">
    <location>
        <begin position="65"/>
        <end position="88"/>
    </location>
</feature>
<sequence>MNCCIAPSHTDNHHAMSFPPANPPSYEETAKKDEPEYRAEYGHFASYQEVVAFINQRLQSKATRLQRQQQRQTSDQDSQDPPKSPQDQGNDGARSKLN</sequence>
<dbReference type="Proteomes" id="UP001377567">
    <property type="component" value="Unassembled WGS sequence"/>
</dbReference>
<organism evidence="2 3">
    <name type="scientific">Maudiozyma humilis</name>
    <name type="common">Sour dough yeast</name>
    <name type="synonym">Kazachstania humilis</name>
    <dbReference type="NCBI Taxonomy" id="51915"/>
    <lineage>
        <taxon>Eukaryota</taxon>
        <taxon>Fungi</taxon>
        <taxon>Dikarya</taxon>
        <taxon>Ascomycota</taxon>
        <taxon>Saccharomycotina</taxon>
        <taxon>Saccharomycetes</taxon>
        <taxon>Saccharomycetales</taxon>
        <taxon>Saccharomycetaceae</taxon>
        <taxon>Maudiozyma</taxon>
    </lineage>
</organism>
<feature type="region of interest" description="Disordered" evidence="1">
    <location>
        <begin position="60"/>
        <end position="98"/>
    </location>
</feature>
<gene>
    <name evidence="2" type="ORF">DAKH74_031110</name>
</gene>
<reference evidence="2 3" key="1">
    <citation type="journal article" date="2023" name="Elife">
        <title>Identification of key yeast species and microbe-microbe interactions impacting larval growth of Drosophila in the wild.</title>
        <authorList>
            <person name="Mure A."/>
            <person name="Sugiura Y."/>
            <person name="Maeda R."/>
            <person name="Honda K."/>
            <person name="Sakurai N."/>
            <person name="Takahashi Y."/>
            <person name="Watada M."/>
            <person name="Katoh T."/>
            <person name="Gotoh A."/>
            <person name="Gotoh Y."/>
            <person name="Taniguchi I."/>
            <person name="Nakamura K."/>
            <person name="Hayashi T."/>
            <person name="Katayama T."/>
            <person name="Uemura T."/>
            <person name="Hattori Y."/>
        </authorList>
    </citation>
    <scope>NUCLEOTIDE SEQUENCE [LARGE SCALE GENOMIC DNA]</scope>
    <source>
        <strain evidence="2 3">KH-74</strain>
    </source>
</reference>
<name>A0AAV5RYJ7_MAUHU</name>
<comment type="caution">
    <text evidence="2">The sequence shown here is derived from an EMBL/GenBank/DDBJ whole genome shotgun (WGS) entry which is preliminary data.</text>
</comment>
<accession>A0AAV5RYJ7</accession>
<evidence type="ECO:0000313" key="3">
    <source>
        <dbReference type="Proteomes" id="UP001377567"/>
    </source>
</evidence>